<protein>
    <recommendedName>
        <fullName evidence="9">Translation factor GUF1 homolog, mitochondrial</fullName>
        <ecNumber evidence="9">3.6.5.n1</ecNumber>
    </recommendedName>
    <alternativeName>
        <fullName evidence="9">Elongation factor 4 homolog</fullName>
        <shortName evidence="9">EF-4</shortName>
    </alternativeName>
    <alternativeName>
        <fullName evidence="9">GTPase GUF1 homolog</fullName>
    </alternativeName>
    <alternativeName>
        <fullName evidence="9">Ribosomal back-translocase</fullName>
    </alternativeName>
</protein>
<dbReference type="Gene3D" id="3.30.70.2570">
    <property type="entry name" value="Elongation factor 4, C-terminal domain"/>
    <property type="match status" value="1"/>
</dbReference>
<dbReference type="InterPro" id="IPR005225">
    <property type="entry name" value="Small_GTP-bd"/>
</dbReference>
<keyword evidence="12" id="KW-1185">Reference proteome</keyword>
<dbReference type="Pfam" id="PF06421">
    <property type="entry name" value="LepA_C"/>
    <property type="match status" value="1"/>
</dbReference>
<gene>
    <name evidence="11" type="ORF">MEDL_62781</name>
</gene>
<dbReference type="Pfam" id="PF03144">
    <property type="entry name" value="GTP_EFTU_D2"/>
    <property type="match status" value="1"/>
</dbReference>
<dbReference type="GO" id="GO:0005759">
    <property type="term" value="C:mitochondrial matrix"/>
    <property type="evidence" value="ECO:0007669"/>
    <property type="project" value="UniProtKB-UniRule"/>
</dbReference>
<evidence type="ECO:0000256" key="7">
    <source>
        <dbReference type="ARBA" id="ARBA00023134"/>
    </source>
</evidence>
<dbReference type="InterPro" id="IPR000795">
    <property type="entry name" value="T_Tr_GTP-bd_dom"/>
</dbReference>
<dbReference type="InterPro" id="IPR000640">
    <property type="entry name" value="EFG_V-like"/>
</dbReference>
<dbReference type="InterPro" id="IPR027417">
    <property type="entry name" value="P-loop_NTPase"/>
</dbReference>
<dbReference type="CDD" id="cd01890">
    <property type="entry name" value="LepA"/>
    <property type="match status" value="1"/>
</dbReference>
<dbReference type="AlphaFoldDB" id="A0A8S3V085"/>
<dbReference type="GO" id="GO:0005743">
    <property type="term" value="C:mitochondrial inner membrane"/>
    <property type="evidence" value="ECO:0007669"/>
    <property type="project" value="UniProtKB-SubCell"/>
</dbReference>
<dbReference type="GO" id="GO:0006412">
    <property type="term" value="P:translation"/>
    <property type="evidence" value="ECO:0007669"/>
    <property type="project" value="UniProtKB-KW"/>
</dbReference>
<comment type="function">
    <text evidence="9">Promotes mitochondrial protein synthesis. May act as a fidelity factor of the translation reaction, by catalyzing a one-codon backward translocation of tRNAs on improperly translocated ribosomes. Binds to mitochondrial ribosomes in a GTP-dependent manner.</text>
</comment>
<dbReference type="SUPFAM" id="SSF52540">
    <property type="entry name" value="P-loop containing nucleoside triphosphate hydrolases"/>
    <property type="match status" value="1"/>
</dbReference>
<dbReference type="PROSITE" id="PS51722">
    <property type="entry name" value="G_TR_2"/>
    <property type="match status" value="1"/>
</dbReference>
<comment type="subcellular location">
    <subcellularLocation>
        <location evidence="9">Mitochondrion inner membrane</location>
        <topology evidence="9">Peripheral membrane protein</topology>
        <orientation evidence="9">Matrix side</orientation>
    </subcellularLocation>
</comment>
<dbReference type="Pfam" id="PF00679">
    <property type="entry name" value="EFG_C"/>
    <property type="match status" value="1"/>
</dbReference>
<dbReference type="FunFam" id="3.30.70.240:FF:000007">
    <property type="entry name" value="Translation factor GUF1, mitochondrial"/>
    <property type="match status" value="1"/>
</dbReference>
<dbReference type="GO" id="GO:0045727">
    <property type="term" value="P:positive regulation of translation"/>
    <property type="evidence" value="ECO:0007669"/>
    <property type="project" value="UniProtKB-UniRule"/>
</dbReference>
<keyword evidence="3 9" id="KW-0547">Nucleotide-binding</keyword>
<dbReference type="Proteomes" id="UP000683360">
    <property type="component" value="Unassembled WGS sequence"/>
</dbReference>
<dbReference type="HAMAP" id="MF_00071">
    <property type="entry name" value="LepA"/>
    <property type="match status" value="1"/>
</dbReference>
<evidence type="ECO:0000256" key="4">
    <source>
        <dbReference type="ARBA" id="ARBA00022792"/>
    </source>
</evidence>
<dbReference type="FunFam" id="3.40.50.300:FF:000078">
    <property type="entry name" value="Elongation factor 4"/>
    <property type="match status" value="1"/>
</dbReference>
<dbReference type="PRINTS" id="PR00315">
    <property type="entry name" value="ELONGATNFCT"/>
</dbReference>
<keyword evidence="4 9" id="KW-0999">Mitochondrion inner membrane</keyword>
<proteinExistence type="inferred from homology"/>
<dbReference type="GO" id="GO:0005525">
    <property type="term" value="F:GTP binding"/>
    <property type="evidence" value="ECO:0007669"/>
    <property type="project" value="UniProtKB-UniRule"/>
</dbReference>
<dbReference type="FunFam" id="3.30.70.870:FF:000004">
    <property type="entry name" value="Translation factor GUF1, mitochondrial"/>
    <property type="match status" value="1"/>
</dbReference>
<dbReference type="SUPFAM" id="SSF54980">
    <property type="entry name" value="EF-G C-terminal domain-like"/>
    <property type="match status" value="2"/>
</dbReference>
<feature type="domain" description="Tr-type G" evidence="10">
    <location>
        <begin position="58"/>
        <end position="239"/>
    </location>
</feature>
<dbReference type="Gene3D" id="3.30.70.240">
    <property type="match status" value="1"/>
</dbReference>
<evidence type="ECO:0000313" key="12">
    <source>
        <dbReference type="Proteomes" id="UP000683360"/>
    </source>
</evidence>
<comment type="similarity">
    <text evidence="9">Belongs to the GTP-binding elongation factor family. LepA subfamily.</text>
</comment>
<name>A0A8S3V085_MYTED</name>
<dbReference type="Gene3D" id="3.40.50.300">
    <property type="entry name" value="P-loop containing nucleotide triphosphate hydrolases"/>
    <property type="match status" value="1"/>
</dbReference>
<evidence type="ECO:0000259" key="10">
    <source>
        <dbReference type="PROSITE" id="PS51722"/>
    </source>
</evidence>
<dbReference type="OrthoDB" id="1074at2759"/>
<evidence type="ECO:0000313" key="11">
    <source>
        <dbReference type="EMBL" id="CAG2251152.1"/>
    </source>
</evidence>
<dbReference type="SMART" id="SM00838">
    <property type="entry name" value="EFG_C"/>
    <property type="match status" value="1"/>
</dbReference>
<comment type="catalytic activity">
    <reaction evidence="9">
        <text>GTP + H2O = GDP + phosphate + H(+)</text>
        <dbReference type="Rhea" id="RHEA:19669"/>
        <dbReference type="ChEBI" id="CHEBI:15377"/>
        <dbReference type="ChEBI" id="CHEBI:15378"/>
        <dbReference type="ChEBI" id="CHEBI:37565"/>
        <dbReference type="ChEBI" id="CHEBI:43474"/>
        <dbReference type="ChEBI" id="CHEBI:58189"/>
        <dbReference type="EC" id="3.6.5.n1"/>
    </reaction>
</comment>
<reference evidence="11" key="1">
    <citation type="submission" date="2021-03" db="EMBL/GenBank/DDBJ databases">
        <authorList>
            <person name="Bekaert M."/>
        </authorList>
    </citation>
    <scope>NUCLEOTIDE SEQUENCE</scope>
</reference>
<dbReference type="CDD" id="cd16260">
    <property type="entry name" value="EF4_III"/>
    <property type="match status" value="1"/>
</dbReference>
<keyword evidence="8 9" id="KW-0472">Membrane</keyword>
<dbReference type="InterPro" id="IPR035647">
    <property type="entry name" value="EFG_III/V"/>
</dbReference>
<keyword evidence="7 9" id="KW-0342">GTP-binding</keyword>
<dbReference type="PANTHER" id="PTHR43512:SF7">
    <property type="entry name" value="TRANSLATION FACTOR GUF1, MITOCHONDRIAL"/>
    <property type="match status" value="1"/>
</dbReference>
<dbReference type="Pfam" id="PF14492">
    <property type="entry name" value="EFG_III"/>
    <property type="match status" value="1"/>
</dbReference>
<dbReference type="FunFam" id="3.30.70.2570:FF:000001">
    <property type="entry name" value="Translation factor GUF1, mitochondrial"/>
    <property type="match status" value="1"/>
</dbReference>
<dbReference type="InterPro" id="IPR006297">
    <property type="entry name" value="EF-4"/>
</dbReference>
<dbReference type="InterPro" id="IPR038363">
    <property type="entry name" value="LepA_C_sf"/>
</dbReference>
<dbReference type="Gene3D" id="2.40.30.10">
    <property type="entry name" value="Translation factors"/>
    <property type="match status" value="1"/>
</dbReference>
<evidence type="ECO:0000256" key="3">
    <source>
        <dbReference type="ARBA" id="ARBA00022741"/>
    </source>
</evidence>
<comment type="similarity">
    <text evidence="1">Belongs to the TRAFAC class translation factor GTPase superfamily. Classic translation factor GTPase family. LepA subfamily.</text>
</comment>
<keyword evidence="9" id="KW-0648">Protein biosynthesis</keyword>
<keyword evidence="6 9" id="KW-0496">Mitochondrion</keyword>
<dbReference type="EC" id="3.6.5.n1" evidence="9"/>
<dbReference type="InterPro" id="IPR035654">
    <property type="entry name" value="LepA_IV"/>
</dbReference>
<evidence type="ECO:0000256" key="1">
    <source>
        <dbReference type="ARBA" id="ARBA00005454"/>
    </source>
</evidence>
<organism evidence="11 12">
    <name type="scientific">Mytilus edulis</name>
    <name type="common">Blue mussel</name>
    <dbReference type="NCBI Taxonomy" id="6550"/>
    <lineage>
        <taxon>Eukaryota</taxon>
        <taxon>Metazoa</taxon>
        <taxon>Spiralia</taxon>
        <taxon>Lophotrochozoa</taxon>
        <taxon>Mollusca</taxon>
        <taxon>Bivalvia</taxon>
        <taxon>Autobranchia</taxon>
        <taxon>Pteriomorphia</taxon>
        <taxon>Mytilida</taxon>
        <taxon>Mytiloidea</taxon>
        <taxon>Mytilidae</taxon>
        <taxon>Mytilinae</taxon>
        <taxon>Mytilus</taxon>
    </lineage>
</organism>
<feature type="binding site" evidence="9">
    <location>
        <begin position="132"/>
        <end position="136"/>
    </location>
    <ligand>
        <name>GTP</name>
        <dbReference type="ChEBI" id="CHEBI:37565"/>
    </ligand>
</feature>
<dbReference type="GO" id="GO:0003924">
    <property type="term" value="F:GTPase activity"/>
    <property type="evidence" value="ECO:0007669"/>
    <property type="project" value="UniProtKB-UniRule"/>
</dbReference>
<dbReference type="InterPro" id="IPR041095">
    <property type="entry name" value="EFG_II"/>
</dbReference>
<dbReference type="FunFam" id="2.40.30.10:FF:000015">
    <property type="entry name" value="Translation factor GUF1, mitochondrial"/>
    <property type="match status" value="1"/>
</dbReference>
<dbReference type="InterPro" id="IPR013842">
    <property type="entry name" value="LepA_CTD"/>
</dbReference>
<dbReference type="CDD" id="cd03699">
    <property type="entry name" value="EF4_II"/>
    <property type="match status" value="1"/>
</dbReference>
<comment type="caution">
    <text evidence="11">The sequence shown here is derived from an EMBL/GenBank/DDBJ whole genome shotgun (WGS) entry which is preliminary data.</text>
</comment>
<evidence type="ECO:0000256" key="9">
    <source>
        <dbReference type="HAMAP-Rule" id="MF_03137"/>
    </source>
</evidence>
<dbReference type="Gene3D" id="3.30.70.870">
    <property type="entry name" value="Elongation Factor G (Translational Gtpase), domain 3"/>
    <property type="match status" value="1"/>
</dbReference>
<dbReference type="NCBIfam" id="TIGR00231">
    <property type="entry name" value="small_GTP"/>
    <property type="match status" value="1"/>
</dbReference>
<evidence type="ECO:0000256" key="8">
    <source>
        <dbReference type="ARBA" id="ARBA00023136"/>
    </source>
</evidence>
<dbReference type="CDD" id="cd03709">
    <property type="entry name" value="lepA_C"/>
    <property type="match status" value="1"/>
</dbReference>
<evidence type="ECO:0000256" key="6">
    <source>
        <dbReference type="ARBA" id="ARBA00023128"/>
    </source>
</evidence>
<dbReference type="InterPro" id="IPR031157">
    <property type="entry name" value="G_TR_CS"/>
</dbReference>
<evidence type="ECO:0000256" key="5">
    <source>
        <dbReference type="ARBA" id="ARBA00022801"/>
    </source>
</evidence>
<feature type="binding site" evidence="9">
    <location>
        <begin position="186"/>
        <end position="189"/>
    </location>
    <ligand>
        <name>GTP</name>
        <dbReference type="ChEBI" id="CHEBI:37565"/>
    </ligand>
</feature>
<dbReference type="InterPro" id="IPR004161">
    <property type="entry name" value="EFTu-like_2"/>
</dbReference>
<dbReference type="PROSITE" id="PS00301">
    <property type="entry name" value="G_TR_1"/>
    <property type="match status" value="1"/>
</dbReference>
<dbReference type="GO" id="GO:0097177">
    <property type="term" value="F:mitochondrial ribosome binding"/>
    <property type="evidence" value="ECO:0007669"/>
    <property type="project" value="TreeGrafter"/>
</dbReference>
<dbReference type="NCBIfam" id="TIGR01393">
    <property type="entry name" value="lepA"/>
    <property type="match status" value="1"/>
</dbReference>
<dbReference type="Pfam" id="PF00009">
    <property type="entry name" value="GTP_EFTU"/>
    <property type="match status" value="1"/>
</dbReference>
<keyword evidence="2" id="KW-1003">Cell membrane</keyword>
<keyword evidence="5 9" id="KW-0378">Hydrolase</keyword>
<accession>A0A8S3V085</accession>
<dbReference type="EMBL" id="CAJPWZ010003075">
    <property type="protein sequence ID" value="CAG2251152.1"/>
    <property type="molecule type" value="Genomic_DNA"/>
</dbReference>
<sequence>MREEHILHKKKFQACLNIHSHNLTVIISPLSNSTRNLFTSLGLQTKLEKIDLLQFPADLIRNFSIIAHVDHGKSTLADRLLEITGTISSNIKNEQVLDKLQVERERGITVKAQTASLFYEYKGQTYLLNLVDTPGHVDFNYEVSRSLRACEGVILLVDANQGVQAQTVANFFLAFEADLTILPVLNKIDLPGADVETVQKQMKNVFDIEPHEILQVSTKHGTGVEEVLKAVIDRIPPPTTDIKKPFKGLVFDSTYEKFKGAVTNVSVKDGVVKKGDKIVSAHTKKSYEVQDVGILYPEQTSTGCLYGGQVGYMMANIKSMTDVWIGDTLYHEKSPVEALPGFKPAKPMVFAGIYPMDQSEYQSLKMALEKLTMNDPSVSVSNDNSEALGVGFRLGFLGLLHMDVFNQRLEQEYDASVIPTAPNVSYKVKLKGDKNIKFYGAEEIIILNPCKLPDPSIIEAQYEPMVYSTIIVPVDYIGDINPLCMERRGEILDQSYIDDTRIMFKVIFPLNEILIDFYDELKSVSSGYASFDYEDHGYQESDLVKIIYLLNGKELDELTMISHITKARQKGREIVEKLCKSIPRQLFKVSVQACVGGKVLAREDIQPYRKDVTAKCYGGDISRKNKLLKRQAEGKKKMRMIGKISVPKDVFIKVLI</sequence>
<evidence type="ECO:0000256" key="2">
    <source>
        <dbReference type="ARBA" id="ARBA00022475"/>
    </source>
</evidence>
<dbReference type="PANTHER" id="PTHR43512">
    <property type="entry name" value="TRANSLATION FACTOR GUF1-RELATED"/>
    <property type="match status" value="1"/>
</dbReference>
<feature type="binding site" evidence="9">
    <location>
        <begin position="67"/>
        <end position="74"/>
    </location>
    <ligand>
        <name>GTP</name>
        <dbReference type="ChEBI" id="CHEBI:37565"/>
    </ligand>
</feature>